<proteinExistence type="predicted"/>
<dbReference type="Proteomes" id="UP000655570">
    <property type="component" value="Unassembled WGS sequence"/>
</dbReference>
<comment type="caution">
    <text evidence="1">The sequence shown here is derived from an EMBL/GenBank/DDBJ whole genome shotgun (WGS) entry which is preliminary data.</text>
</comment>
<name>A0ABR8U4A2_9CELL</name>
<sequence length="45" mass="5018">MSTIRGQAPVKWIKSIEWITDYAVYGDGRGGTREDAAMQAFNGRI</sequence>
<evidence type="ECO:0000313" key="1">
    <source>
        <dbReference type="EMBL" id="MBD7982867.1"/>
    </source>
</evidence>
<accession>A0ABR8U4A2</accession>
<gene>
    <name evidence="1" type="ORF">H9641_19405</name>
</gene>
<organism evidence="1 2">
    <name type="scientific">Oerskovia merdavium</name>
    <dbReference type="NCBI Taxonomy" id="2762227"/>
    <lineage>
        <taxon>Bacteria</taxon>
        <taxon>Bacillati</taxon>
        <taxon>Actinomycetota</taxon>
        <taxon>Actinomycetes</taxon>
        <taxon>Micrococcales</taxon>
        <taxon>Cellulomonadaceae</taxon>
        <taxon>Oerskovia</taxon>
    </lineage>
</organism>
<keyword evidence="2" id="KW-1185">Reference proteome</keyword>
<protein>
    <submittedName>
        <fullName evidence="1">Uncharacterized protein</fullName>
    </submittedName>
</protein>
<dbReference type="EMBL" id="JACSQF010000032">
    <property type="protein sequence ID" value="MBD7982867.1"/>
    <property type="molecule type" value="Genomic_DNA"/>
</dbReference>
<reference evidence="1 2" key="1">
    <citation type="submission" date="2020-08" db="EMBL/GenBank/DDBJ databases">
        <title>A Genomic Blueprint of the Chicken Gut Microbiome.</title>
        <authorList>
            <person name="Gilroy R."/>
            <person name="Ravi A."/>
            <person name="Getino M."/>
            <person name="Pursley I."/>
            <person name="Horton D.L."/>
            <person name="Alikhan N.-F."/>
            <person name="Baker D."/>
            <person name="Gharbi K."/>
            <person name="Hall N."/>
            <person name="Watson M."/>
            <person name="Adriaenssens E.M."/>
            <person name="Foster-Nyarko E."/>
            <person name="Jarju S."/>
            <person name="Secka A."/>
            <person name="Antonio M."/>
            <person name="Oren A."/>
            <person name="Chaudhuri R."/>
            <person name="La Ragione R.M."/>
            <person name="Hildebrand F."/>
            <person name="Pallen M.J."/>
        </authorList>
    </citation>
    <scope>NUCLEOTIDE SEQUENCE [LARGE SCALE GENOMIC DNA]</scope>
    <source>
        <strain evidence="1 2">Sa2CUA9</strain>
    </source>
</reference>
<evidence type="ECO:0000313" key="2">
    <source>
        <dbReference type="Proteomes" id="UP000655570"/>
    </source>
</evidence>